<sequence length="52" mass="5552">MGFLFSVSTVTTGIDAWRADLGPFAVPARRFSAGAEPILQTATDNVLLRISN</sequence>
<protein>
    <submittedName>
        <fullName evidence="1">Uncharacterized protein</fullName>
    </submittedName>
</protein>
<dbReference type="EMBL" id="JBHSLN010000010">
    <property type="protein sequence ID" value="MFC5296233.1"/>
    <property type="molecule type" value="Genomic_DNA"/>
</dbReference>
<name>A0ABW0FC33_9MICO</name>
<dbReference type="Proteomes" id="UP001595937">
    <property type="component" value="Unassembled WGS sequence"/>
</dbReference>
<evidence type="ECO:0000313" key="1">
    <source>
        <dbReference type="EMBL" id="MFC5296233.1"/>
    </source>
</evidence>
<dbReference type="RefSeq" id="WP_343922946.1">
    <property type="nucleotide sequence ID" value="NZ_BAAAIR010000026.1"/>
</dbReference>
<reference evidence="2" key="1">
    <citation type="journal article" date="2019" name="Int. J. Syst. Evol. Microbiol.">
        <title>The Global Catalogue of Microorganisms (GCM) 10K type strain sequencing project: providing services to taxonomists for standard genome sequencing and annotation.</title>
        <authorList>
            <consortium name="The Broad Institute Genomics Platform"/>
            <consortium name="The Broad Institute Genome Sequencing Center for Infectious Disease"/>
            <person name="Wu L."/>
            <person name="Ma J."/>
        </authorList>
    </citation>
    <scope>NUCLEOTIDE SEQUENCE [LARGE SCALE GENOMIC DNA]</scope>
    <source>
        <strain evidence="2">CGMCC 1.16455</strain>
    </source>
</reference>
<keyword evidence="2" id="KW-1185">Reference proteome</keyword>
<organism evidence="1 2">
    <name type="scientific">Brachybacterium tyrofermentans</name>
    <dbReference type="NCBI Taxonomy" id="47848"/>
    <lineage>
        <taxon>Bacteria</taxon>
        <taxon>Bacillati</taxon>
        <taxon>Actinomycetota</taxon>
        <taxon>Actinomycetes</taxon>
        <taxon>Micrococcales</taxon>
        <taxon>Dermabacteraceae</taxon>
        <taxon>Brachybacterium</taxon>
    </lineage>
</organism>
<accession>A0ABW0FC33</accession>
<comment type="caution">
    <text evidence="1">The sequence shown here is derived from an EMBL/GenBank/DDBJ whole genome shotgun (WGS) entry which is preliminary data.</text>
</comment>
<proteinExistence type="predicted"/>
<gene>
    <name evidence="1" type="ORF">ACFPK8_01790</name>
</gene>
<dbReference type="GeneID" id="303296556"/>
<evidence type="ECO:0000313" key="2">
    <source>
        <dbReference type="Proteomes" id="UP001595937"/>
    </source>
</evidence>